<evidence type="ECO:0000313" key="2">
    <source>
        <dbReference type="EMBL" id="RGZ43022.1"/>
    </source>
</evidence>
<dbReference type="SUPFAM" id="SSF53756">
    <property type="entry name" value="UDP-Glycosyltransferase/glycogen phosphorylase"/>
    <property type="match status" value="1"/>
</dbReference>
<comment type="caution">
    <text evidence="3">The sequence shown here is derived from an EMBL/GenBank/DDBJ whole genome shotgun (WGS) entry which is preliminary data.</text>
</comment>
<dbReference type="Proteomes" id="UP000285173">
    <property type="component" value="Unassembled WGS sequence"/>
</dbReference>
<reference evidence="4 5" key="1">
    <citation type="submission" date="2018-08" db="EMBL/GenBank/DDBJ databases">
        <title>A genome reference for cultivated species of the human gut microbiota.</title>
        <authorList>
            <person name="Zou Y."/>
            <person name="Xue W."/>
            <person name="Luo G."/>
        </authorList>
    </citation>
    <scope>NUCLEOTIDE SEQUENCE [LARGE SCALE GENOMIC DNA]</scope>
    <source>
        <strain evidence="3 4">AM16-50</strain>
        <strain evidence="2 5">AM50-15</strain>
    </source>
</reference>
<evidence type="ECO:0000259" key="1">
    <source>
        <dbReference type="Pfam" id="PF00534"/>
    </source>
</evidence>
<dbReference type="EMBL" id="QSEF01000043">
    <property type="protein sequence ID" value="RGZ43022.1"/>
    <property type="molecule type" value="Genomic_DNA"/>
</dbReference>
<dbReference type="Proteomes" id="UP000283732">
    <property type="component" value="Unassembled WGS sequence"/>
</dbReference>
<dbReference type="EMBL" id="QRKC01000012">
    <property type="protein sequence ID" value="RHH74563.1"/>
    <property type="molecule type" value="Genomic_DNA"/>
</dbReference>
<protein>
    <submittedName>
        <fullName evidence="3">Glycosyltransferase</fullName>
    </submittedName>
</protein>
<feature type="domain" description="Glycosyl transferase family 1" evidence="1">
    <location>
        <begin position="177"/>
        <end position="330"/>
    </location>
</feature>
<dbReference type="PANTHER" id="PTHR12526">
    <property type="entry name" value="GLYCOSYLTRANSFERASE"/>
    <property type="match status" value="1"/>
</dbReference>
<dbReference type="AlphaFoldDB" id="A0A3R6E718"/>
<dbReference type="InterPro" id="IPR001296">
    <property type="entry name" value="Glyco_trans_1"/>
</dbReference>
<name>A0A3R6E718_9BACT</name>
<organism evidence="3 4">
    <name type="scientific">Parabacteroides merdae</name>
    <dbReference type="NCBI Taxonomy" id="46503"/>
    <lineage>
        <taxon>Bacteria</taxon>
        <taxon>Pseudomonadati</taxon>
        <taxon>Bacteroidota</taxon>
        <taxon>Bacteroidia</taxon>
        <taxon>Bacteroidales</taxon>
        <taxon>Tannerellaceae</taxon>
        <taxon>Parabacteroides</taxon>
    </lineage>
</organism>
<dbReference type="Pfam" id="PF00534">
    <property type="entry name" value="Glycos_transf_1"/>
    <property type="match status" value="1"/>
</dbReference>
<dbReference type="PANTHER" id="PTHR12526:SF630">
    <property type="entry name" value="GLYCOSYLTRANSFERASE"/>
    <property type="match status" value="1"/>
</dbReference>
<dbReference type="RefSeq" id="WP_122203714.1">
    <property type="nucleotide sequence ID" value="NZ_QRKC01000012.1"/>
</dbReference>
<evidence type="ECO:0000313" key="3">
    <source>
        <dbReference type="EMBL" id="RHH74563.1"/>
    </source>
</evidence>
<sequence>MKIGFLVDKVSFGGGERLLKMLIDDFYKLHHKIILYTWNKDWLRICCPEYDIRVMENPPVRFWGKWKALFSLRDNLNCTKPDCLIVFSLGLAEVAVWAALWAKIPIILSERVDPHFLPQSKFHRFFKKIVYKNCSGIVFQTQVVKSFFSKSIQQKSIVIPNPILDDNLPIIADSICKKEVVTVGRLSTEKNFEMLVYAFAEAKLTGYKLRIFGEGPLYSSLSSLITSLDMCDSIILEGKVDRVIDYIQHSDIFVMTSNHEGMPNALIEGMAMGLACVSTDFPSGAARVLISDNKNGIIIPVNDRLALKEALQKLVSDQSFKQHIKSNAIKIRETNSKDIILPKWIDFIQSVVYK</sequence>
<dbReference type="Gene3D" id="3.40.50.2000">
    <property type="entry name" value="Glycogen Phosphorylase B"/>
    <property type="match status" value="2"/>
</dbReference>
<gene>
    <name evidence="3" type="ORF">DW191_18050</name>
    <name evidence="2" type="ORF">DW986_18925</name>
</gene>
<evidence type="ECO:0000313" key="5">
    <source>
        <dbReference type="Proteomes" id="UP000285173"/>
    </source>
</evidence>
<dbReference type="GO" id="GO:0016757">
    <property type="term" value="F:glycosyltransferase activity"/>
    <property type="evidence" value="ECO:0007669"/>
    <property type="project" value="InterPro"/>
</dbReference>
<evidence type="ECO:0000313" key="4">
    <source>
        <dbReference type="Proteomes" id="UP000283732"/>
    </source>
</evidence>
<accession>A0A3R6E718</accession>
<proteinExistence type="predicted"/>
<keyword evidence="3" id="KW-0808">Transferase</keyword>